<evidence type="ECO:0000313" key="3">
    <source>
        <dbReference type="EMBL" id="KTB34361.1"/>
    </source>
</evidence>
<evidence type="ECO:0000256" key="1">
    <source>
        <dbReference type="SAM" id="MobiDB-lite"/>
    </source>
</evidence>
<feature type="region of interest" description="Disordered" evidence="1">
    <location>
        <begin position="100"/>
        <end position="127"/>
    </location>
</feature>
<accession>A0A0W0FDF5</accession>
<dbReference type="EMBL" id="LATX01002090">
    <property type="protein sequence ID" value="KTB34361.1"/>
    <property type="molecule type" value="Genomic_DNA"/>
</dbReference>
<name>A0A0W0FDF5_MONRR</name>
<organism evidence="3 4">
    <name type="scientific">Moniliophthora roreri</name>
    <name type="common">Frosty pod rot fungus</name>
    <name type="synonym">Monilia roreri</name>
    <dbReference type="NCBI Taxonomy" id="221103"/>
    <lineage>
        <taxon>Eukaryota</taxon>
        <taxon>Fungi</taxon>
        <taxon>Dikarya</taxon>
        <taxon>Basidiomycota</taxon>
        <taxon>Agaricomycotina</taxon>
        <taxon>Agaricomycetes</taxon>
        <taxon>Agaricomycetidae</taxon>
        <taxon>Agaricales</taxon>
        <taxon>Marasmiineae</taxon>
        <taxon>Marasmiaceae</taxon>
        <taxon>Moniliophthora</taxon>
    </lineage>
</organism>
<keyword evidence="2" id="KW-1133">Transmembrane helix</keyword>
<evidence type="ECO:0000256" key="2">
    <source>
        <dbReference type="SAM" id="Phobius"/>
    </source>
</evidence>
<gene>
    <name evidence="3" type="ORF">WG66_13099</name>
</gene>
<sequence>MLTVTNVGARSAEPSTSAALGSEALVMHTLATSVDSQSEAYTWPKVNVPQGWYTIIATYTDPNYSPTLSARTRSFMVQNGTDVSCIGIVMLSSGISSGSIPETLRSSEQTTINPTASGTSEKNISKSQTKRSVIIGASIGSLLVVAIASGLFAVCRRRSRRLVSGSEDNAVSIDPYPIAKIDKVRRRHRRRKDVQSSLETLEPIPDEELEEAHVDSPHGLPPIFEEKSIRHNHLVACGSSPSPPPARQPRVRRHEDSGWRPRAPPPPSDSGSSNLIDMPPEYESAL</sequence>
<proteinExistence type="predicted"/>
<keyword evidence="2" id="KW-0472">Membrane</keyword>
<evidence type="ECO:0000313" key="4">
    <source>
        <dbReference type="Proteomes" id="UP000054988"/>
    </source>
</evidence>
<dbReference type="Proteomes" id="UP000054988">
    <property type="component" value="Unassembled WGS sequence"/>
</dbReference>
<comment type="caution">
    <text evidence="3">The sequence shown here is derived from an EMBL/GenBank/DDBJ whole genome shotgun (WGS) entry which is preliminary data.</text>
</comment>
<feature type="region of interest" description="Disordered" evidence="1">
    <location>
        <begin position="185"/>
        <end position="286"/>
    </location>
</feature>
<protein>
    <submittedName>
        <fullName evidence="3">Uncharacterized protein</fullName>
    </submittedName>
</protein>
<keyword evidence="2" id="KW-0812">Transmembrane</keyword>
<reference evidence="3 4" key="1">
    <citation type="submission" date="2015-12" db="EMBL/GenBank/DDBJ databases">
        <title>Draft genome sequence of Moniliophthora roreri, the causal agent of frosty pod rot of cacao.</title>
        <authorList>
            <person name="Aime M.C."/>
            <person name="Diaz-Valderrama J.R."/>
            <person name="Kijpornyongpan T."/>
            <person name="Phillips-Mora W."/>
        </authorList>
    </citation>
    <scope>NUCLEOTIDE SEQUENCE [LARGE SCALE GENOMIC DNA]</scope>
    <source>
        <strain evidence="3 4">MCA 2952</strain>
    </source>
</reference>
<dbReference type="AlphaFoldDB" id="A0A0W0FDF5"/>
<feature type="transmembrane region" description="Helical" evidence="2">
    <location>
        <begin position="133"/>
        <end position="154"/>
    </location>
</feature>